<dbReference type="PANTHER" id="PTHR30363">
    <property type="entry name" value="HTH-TYPE TRANSCRIPTIONAL REGULATOR SRLR-RELATED"/>
    <property type="match status" value="1"/>
</dbReference>
<dbReference type="InterPro" id="IPR018356">
    <property type="entry name" value="Tscrpt_reg_HTH_DeoR_CS"/>
</dbReference>
<dbReference type="PROSITE" id="PS00894">
    <property type="entry name" value="HTH_DEOR_1"/>
    <property type="match status" value="1"/>
</dbReference>
<dbReference type="InterPro" id="IPR001034">
    <property type="entry name" value="DeoR_HTH"/>
</dbReference>
<dbReference type="Proteomes" id="UP000242642">
    <property type="component" value="Unassembled WGS sequence"/>
</dbReference>
<dbReference type="OrthoDB" id="9797223at2"/>
<dbReference type="SMART" id="SM01134">
    <property type="entry name" value="DeoRC"/>
    <property type="match status" value="1"/>
</dbReference>
<dbReference type="NCBIfam" id="NF007961">
    <property type="entry name" value="PRK10681.1"/>
    <property type="match status" value="1"/>
</dbReference>
<proteinExistence type="predicted"/>
<organism evidence="5 6">
    <name type="scientific">Thorsellia anophelis DSM 18579</name>
    <dbReference type="NCBI Taxonomy" id="1123402"/>
    <lineage>
        <taxon>Bacteria</taxon>
        <taxon>Pseudomonadati</taxon>
        <taxon>Pseudomonadota</taxon>
        <taxon>Gammaproteobacteria</taxon>
        <taxon>Enterobacterales</taxon>
        <taxon>Thorselliaceae</taxon>
        <taxon>Thorsellia</taxon>
    </lineage>
</organism>
<evidence type="ECO:0000259" key="4">
    <source>
        <dbReference type="PROSITE" id="PS51000"/>
    </source>
</evidence>
<evidence type="ECO:0000256" key="2">
    <source>
        <dbReference type="ARBA" id="ARBA00023125"/>
    </source>
</evidence>
<feature type="domain" description="HTH deoR-type" evidence="4">
    <location>
        <begin position="7"/>
        <end position="59"/>
    </location>
</feature>
<accession>A0A1I0A6S9</accession>
<dbReference type="PANTHER" id="PTHR30363:SF8">
    <property type="entry name" value="DEOXYRIBOSE OPERON REPRESSOR"/>
    <property type="match status" value="1"/>
</dbReference>
<dbReference type="Pfam" id="PF00455">
    <property type="entry name" value="DeoRC"/>
    <property type="match status" value="1"/>
</dbReference>
<keyword evidence="6" id="KW-1185">Reference proteome</keyword>
<dbReference type="InterPro" id="IPR014036">
    <property type="entry name" value="DeoR-like_C"/>
</dbReference>
<keyword evidence="1" id="KW-0805">Transcription regulation</keyword>
<dbReference type="AlphaFoldDB" id="A0A1I0A6S9"/>
<name>A0A1I0A6S9_9GAMM</name>
<dbReference type="GO" id="GO:0003700">
    <property type="term" value="F:DNA-binding transcription factor activity"/>
    <property type="evidence" value="ECO:0007669"/>
    <property type="project" value="InterPro"/>
</dbReference>
<dbReference type="EMBL" id="FOHV01000005">
    <property type="protein sequence ID" value="SES89831.1"/>
    <property type="molecule type" value="Genomic_DNA"/>
</dbReference>
<evidence type="ECO:0000313" key="5">
    <source>
        <dbReference type="EMBL" id="SES89831.1"/>
    </source>
</evidence>
<dbReference type="PROSITE" id="PS51000">
    <property type="entry name" value="HTH_DEOR_2"/>
    <property type="match status" value="1"/>
</dbReference>
<dbReference type="Pfam" id="PF08220">
    <property type="entry name" value="HTH_DeoR"/>
    <property type="match status" value="1"/>
</dbReference>
<dbReference type="InterPro" id="IPR037171">
    <property type="entry name" value="NagB/RpiA_transferase-like"/>
</dbReference>
<evidence type="ECO:0000256" key="3">
    <source>
        <dbReference type="ARBA" id="ARBA00023163"/>
    </source>
</evidence>
<gene>
    <name evidence="5" type="ORF">SAMN02583745_00812</name>
</gene>
<dbReference type="GO" id="GO:0003677">
    <property type="term" value="F:DNA binding"/>
    <property type="evidence" value="ECO:0007669"/>
    <property type="project" value="UniProtKB-KW"/>
</dbReference>
<evidence type="ECO:0000313" key="6">
    <source>
        <dbReference type="Proteomes" id="UP000242642"/>
    </source>
</evidence>
<protein>
    <submittedName>
        <fullName evidence="5">Transcriptional regulator, DeoR family</fullName>
    </submittedName>
</protein>
<evidence type="ECO:0000256" key="1">
    <source>
        <dbReference type="ARBA" id="ARBA00023015"/>
    </source>
</evidence>
<dbReference type="SUPFAM" id="SSF100950">
    <property type="entry name" value="NagB/RpiA/CoA transferase-like"/>
    <property type="match status" value="1"/>
</dbReference>
<keyword evidence="3" id="KW-0804">Transcription</keyword>
<dbReference type="STRING" id="1123402.SAMN02583745_00812"/>
<reference evidence="6" key="1">
    <citation type="submission" date="2016-10" db="EMBL/GenBank/DDBJ databases">
        <authorList>
            <person name="Varghese N."/>
            <person name="Submissions S."/>
        </authorList>
    </citation>
    <scope>NUCLEOTIDE SEQUENCE [LARGE SCALE GENOMIC DNA]</scope>
    <source>
        <strain evidence="6">DSM 18579</strain>
    </source>
</reference>
<dbReference type="InterPro" id="IPR050313">
    <property type="entry name" value="Carb_Metab_HTH_regulators"/>
</dbReference>
<dbReference type="SMART" id="SM00420">
    <property type="entry name" value="HTH_DEOR"/>
    <property type="match status" value="1"/>
</dbReference>
<keyword evidence="2" id="KW-0238">DNA-binding</keyword>
<sequence>MLLDIRRKYRLEKLLVALQGLEKLRINEAASLLNVSEMTIRRDISSGQNSLRLLGGYIVASASLNGMSNNRYFITEQQERNVVEKQKIGILAASLVQNNDTIFFDSGTTIPFIIHAIDDSIKFTALCYSIHAFLALKQKANCRVILCGGEFKESSQVFIPITQPNELTNIYSNKAFISAAGVCAAKGVTTWVLDEVSVKQLAIQNSEYTLLVSDNEKFEVVRPGLFANLEDFDELITNDTPPESINNFILHSNIKLTLPLTE</sequence>